<dbReference type="STRING" id="229920.ADM99_09890"/>
<feature type="domain" description="NAD-dependent epimerase/dehydratase" evidence="2">
    <location>
        <begin position="4"/>
        <end position="227"/>
    </location>
</feature>
<dbReference type="Pfam" id="PF08338">
    <property type="entry name" value="DUF1731"/>
    <property type="match status" value="1"/>
</dbReference>
<dbReference type="PANTHER" id="PTHR11092">
    <property type="entry name" value="SUGAR NUCLEOTIDE EPIMERASE RELATED"/>
    <property type="match status" value="1"/>
</dbReference>
<dbReference type="AlphaFoldDB" id="A0A0P6XKE6"/>
<accession>A0A0P6XKE6</accession>
<gene>
    <name evidence="4" type="ORF">ADM99_09890</name>
</gene>
<dbReference type="InterPro" id="IPR036291">
    <property type="entry name" value="NAD(P)-bd_dom_sf"/>
</dbReference>
<feature type="domain" description="DUF1731" evidence="3">
    <location>
        <begin position="255"/>
        <end position="302"/>
    </location>
</feature>
<evidence type="ECO:0000259" key="2">
    <source>
        <dbReference type="Pfam" id="PF01370"/>
    </source>
</evidence>
<name>A0A0P6XKE6_9CHLR</name>
<dbReference type="SUPFAM" id="SSF51735">
    <property type="entry name" value="NAD(P)-binding Rossmann-fold domains"/>
    <property type="match status" value="1"/>
</dbReference>
<reference evidence="4 5" key="1">
    <citation type="submission" date="2015-07" db="EMBL/GenBank/DDBJ databases">
        <title>Genome sequence of Leptolinea tardivitalis DSM 16556.</title>
        <authorList>
            <person name="Hemp J."/>
            <person name="Ward L.M."/>
            <person name="Pace L.A."/>
            <person name="Fischer W.W."/>
        </authorList>
    </citation>
    <scope>NUCLEOTIDE SEQUENCE [LARGE SCALE GENOMIC DNA]</scope>
    <source>
        <strain evidence="4 5">YMTK-2</strain>
    </source>
</reference>
<comment type="caution">
    <text evidence="4">The sequence shown here is derived from an EMBL/GenBank/DDBJ whole genome shotgun (WGS) entry which is preliminary data.</text>
</comment>
<dbReference type="Pfam" id="PF01370">
    <property type="entry name" value="Epimerase"/>
    <property type="match status" value="1"/>
</dbReference>
<evidence type="ECO:0008006" key="6">
    <source>
        <dbReference type="Google" id="ProtNLM"/>
    </source>
</evidence>
<evidence type="ECO:0000259" key="3">
    <source>
        <dbReference type="Pfam" id="PF08338"/>
    </source>
</evidence>
<sequence>MSLALISGGSGLIGTALARSLLVRGHRVVILTRNSTKQPTYGESVVWDGIHPGPWMDWIGKADWVVNLAGENIGAKPWTERRWQEIRESRVFPGELLTEAVIRSPVRPSTFLQMSAIGYYGIQSPSDKSSWDETTPPGNDRLANLCKEWESSSAKLESHNVRRLIIRTGLVLSHRGGVLPRLVLPYRFFIGGSLGGGRQIYSWIHLDDLVQGMLFLLENPEARGLYNLTSPQPVTQHEFGCMIGRVLRRPHWISVPAIIIKLILGEMSTLVLDGQRVLPARLLRDTTFQFAFPSIESALANIYQNRI</sequence>
<organism evidence="4 5">
    <name type="scientific">Leptolinea tardivitalis</name>
    <dbReference type="NCBI Taxonomy" id="229920"/>
    <lineage>
        <taxon>Bacteria</taxon>
        <taxon>Bacillati</taxon>
        <taxon>Chloroflexota</taxon>
        <taxon>Anaerolineae</taxon>
        <taxon>Anaerolineales</taxon>
        <taxon>Anaerolineaceae</taxon>
        <taxon>Leptolinea</taxon>
    </lineage>
</organism>
<dbReference type="EMBL" id="LGCK01000010">
    <property type="protein sequence ID" value="KPL71956.1"/>
    <property type="molecule type" value="Genomic_DNA"/>
</dbReference>
<dbReference type="PATRIC" id="fig|229920.5.peg.1887"/>
<dbReference type="Proteomes" id="UP000050430">
    <property type="component" value="Unassembled WGS sequence"/>
</dbReference>
<dbReference type="Gene3D" id="3.40.50.720">
    <property type="entry name" value="NAD(P)-binding Rossmann-like Domain"/>
    <property type="match status" value="1"/>
</dbReference>
<dbReference type="InterPro" id="IPR010099">
    <property type="entry name" value="SDR39U1"/>
</dbReference>
<comment type="similarity">
    <text evidence="1">Belongs to the NAD(P)-dependent epimerase/dehydratase family. SDR39U1 subfamily.</text>
</comment>
<evidence type="ECO:0000256" key="1">
    <source>
        <dbReference type="ARBA" id="ARBA00009353"/>
    </source>
</evidence>
<evidence type="ECO:0000313" key="4">
    <source>
        <dbReference type="EMBL" id="KPL71956.1"/>
    </source>
</evidence>
<protein>
    <recommendedName>
        <fullName evidence="6">Epimerase</fullName>
    </recommendedName>
</protein>
<dbReference type="InterPro" id="IPR013549">
    <property type="entry name" value="DUF1731"/>
</dbReference>
<proteinExistence type="inferred from homology"/>
<dbReference type="InterPro" id="IPR001509">
    <property type="entry name" value="Epimerase_deHydtase"/>
</dbReference>
<dbReference type="NCBIfam" id="TIGR01777">
    <property type="entry name" value="yfcH"/>
    <property type="match status" value="1"/>
</dbReference>
<evidence type="ECO:0000313" key="5">
    <source>
        <dbReference type="Proteomes" id="UP000050430"/>
    </source>
</evidence>
<dbReference type="PANTHER" id="PTHR11092:SF0">
    <property type="entry name" value="EPIMERASE FAMILY PROTEIN SDR39U1"/>
    <property type="match status" value="1"/>
</dbReference>
<keyword evidence="5" id="KW-1185">Reference proteome</keyword>